<reference evidence="2" key="2">
    <citation type="journal article" date="2018" name="BMC Genomics">
        <title>Whole genome sequencing and function prediction of 133 gut anaerobes isolated from chicken caecum in pure cultures.</title>
        <authorList>
            <person name="Medvecky M."/>
            <person name="Cejkova D."/>
            <person name="Polansky O."/>
            <person name="Karasova D."/>
            <person name="Kubasova T."/>
            <person name="Cizek A."/>
            <person name="Rychlik I."/>
        </authorList>
    </citation>
    <scope>NUCLEOTIDE SEQUENCE</scope>
    <source>
        <strain evidence="2">An109</strain>
    </source>
</reference>
<dbReference type="Proteomes" id="UP000196036">
    <property type="component" value="Unassembled WGS sequence"/>
</dbReference>
<evidence type="ECO:0000313" key="3">
    <source>
        <dbReference type="EMBL" id="RGK65329.1"/>
    </source>
</evidence>
<evidence type="ECO:0000256" key="1">
    <source>
        <dbReference type="SAM" id="Phobius"/>
    </source>
</evidence>
<keyword evidence="1" id="KW-0472">Membrane</keyword>
<evidence type="ECO:0000313" key="4">
    <source>
        <dbReference type="EMBL" id="RHK92344.1"/>
    </source>
</evidence>
<accession>A0A1Y4VM71</accession>
<comment type="caution">
    <text evidence="2">The sequence shown here is derived from an EMBL/GenBank/DDBJ whole genome shotgun (WGS) entry which is preliminary data.</text>
</comment>
<name>A0A1Y4VM71_9BACE</name>
<reference evidence="5" key="1">
    <citation type="submission" date="2017-04" db="EMBL/GenBank/DDBJ databases">
        <title>Function of individual gut microbiota members based on whole genome sequencing of pure cultures obtained from chicken caecum.</title>
        <authorList>
            <person name="Medvecky M."/>
            <person name="Cejkova D."/>
            <person name="Polansky O."/>
            <person name="Karasova D."/>
            <person name="Kubasova T."/>
            <person name="Cizek A."/>
            <person name="Rychlik I."/>
        </authorList>
    </citation>
    <scope>NUCLEOTIDE SEQUENCE [LARGE SCALE GENOMIC DNA]</scope>
    <source>
        <strain evidence="5">An109</strain>
    </source>
</reference>
<keyword evidence="1" id="KW-0812">Transmembrane</keyword>
<dbReference type="EMBL" id="QROC01000027">
    <property type="protein sequence ID" value="RHK92344.1"/>
    <property type="molecule type" value="Genomic_DNA"/>
</dbReference>
<dbReference type="AlphaFoldDB" id="A0A1Y4VM71"/>
<evidence type="ECO:0000313" key="6">
    <source>
        <dbReference type="Proteomes" id="UP000261210"/>
    </source>
</evidence>
<keyword evidence="1" id="KW-1133">Transmembrane helix</keyword>
<dbReference type="EMBL" id="QSQU01000007">
    <property type="protein sequence ID" value="RGK65329.1"/>
    <property type="molecule type" value="Genomic_DNA"/>
</dbReference>
<gene>
    <name evidence="2" type="ORF">B5E52_08095</name>
    <name evidence="4" type="ORF">DW042_17695</name>
    <name evidence="3" type="ORF">DXD03_06620</name>
</gene>
<reference evidence="6 7" key="3">
    <citation type="submission" date="2018-08" db="EMBL/GenBank/DDBJ databases">
        <title>A genome reference for cultivated species of the human gut microbiota.</title>
        <authorList>
            <person name="Zou Y."/>
            <person name="Xue W."/>
            <person name="Luo G."/>
        </authorList>
    </citation>
    <scope>NUCLEOTIDE SEQUENCE [LARGE SCALE GENOMIC DNA]</scope>
    <source>
        <strain evidence="4 7">AF39-6AC</strain>
        <strain evidence="3 6">TF10-34</strain>
    </source>
</reference>
<sequence>MKIIIKLIPYYWIIQGLLIAITIRGLGSLPFIGCILLIVCTILHQKVNAKYTKVFSILYMIYSIIFIIIQGIVFLFFGFYNIHILILIVAILNVALSFIQLRYSDK</sequence>
<evidence type="ECO:0000313" key="5">
    <source>
        <dbReference type="Proteomes" id="UP000196036"/>
    </source>
</evidence>
<proteinExistence type="predicted"/>
<dbReference type="EMBL" id="NFLW01000011">
    <property type="protein sequence ID" value="OUQ71227.1"/>
    <property type="molecule type" value="Genomic_DNA"/>
</dbReference>
<evidence type="ECO:0000313" key="7">
    <source>
        <dbReference type="Proteomes" id="UP000284417"/>
    </source>
</evidence>
<protein>
    <submittedName>
        <fullName evidence="2">Uncharacterized protein</fullName>
    </submittedName>
</protein>
<dbReference type="Proteomes" id="UP000261210">
    <property type="component" value="Unassembled WGS sequence"/>
</dbReference>
<evidence type="ECO:0000313" key="2">
    <source>
        <dbReference type="EMBL" id="OUQ71227.1"/>
    </source>
</evidence>
<feature type="transmembrane region" description="Helical" evidence="1">
    <location>
        <begin position="12"/>
        <end position="43"/>
    </location>
</feature>
<feature type="transmembrane region" description="Helical" evidence="1">
    <location>
        <begin position="55"/>
        <end position="76"/>
    </location>
</feature>
<feature type="transmembrane region" description="Helical" evidence="1">
    <location>
        <begin position="82"/>
        <end position="101"/>
    </location>
</feature>
<dbReference type="Proteomes" id="UP000284417">
    <property type="component" value="Unassembled WGS sequence"/>
</dbReference>
<organism evidence="2 5">
    <name type="scientific">Bacteroides xylanisolvens</name>
    <dbReference type="NCBI Taxonomy" id="371601"/>
    <lineage>
        <taxon>Bacteria</taxon>
        <taxon>Pseudomonadati</taxon>
        <taxon>Bacteroidota</taxon>
        <taxon>Bacteroidia</taxon>
        <taxon>Bacteroidales</taxon>
        <taxon>Bacteroidaceae</taxon>
        <taxon>Bacteroides</taxon>
    </lineage>
</organism>